<gene>
    <name evidence="9" type="ORF">PML95_09405</name>
</gene>
<dbReference type="Proteomes" id="UP001179600">
    <property type="component" value="Chromosome"/>
</dbReference>
<organism evidence="9 10">
    <name type="scientific">Vagococcus lutrae</name>
    <dbReference type="NCBI Taxonomy" id="81947"/>
    <lineage>
        <taxon>Bacteria</taxon>
        <taxon>Bacillati</taxon>
        <taxon>Bacillota</taxon>
        <taxon>Bacilli</taxon>
        <taxon>Lactobacillales</taxon>
        <taxon>Enterococcaceae</taxon>
        <taxon>Vagococcus</taxon>
    </lineage>
</organism>
<evidence type="ECO:0000256" key="7">
    <source>
        <dbReference type="RuleBase" id="RU363032"/>
    </source>
</evidence>
<evidence type="ECO:0000313" key="9">
    <source>
        <dbReference type="EMBL" id="WCG22591.1"/>
    </source>
</evidence>
<comment type="similarity">
    <text evidence="7">Belongs to the binding-protein-dependent transport system permease family.</text>
</comment>
<feature type="transmembrane region" description="Helical" evidence="7">
    <location>
        <begin position="125"/>
        <end position="144"/>
    </location>
</feature>
<feature type="transmembrane region" description="Helical" evidence="7">
    <location>
        <begin position="9"/>
        <end position="27"/>
    </location>
</feature>
<dbReference type="GO" id="GO:0055085">
    <property type="term" value="P:transmembrane transport"/>
    <property type="evidence" value="ECO:0007669"/>
    <property type="project" value="InterPro"/>
</dbReference>
<protein>
    <submittedName>
        <fullName evidence="9">ABC transporter permease</fullName>
    </submittedName>
</protein>
<keyword evidence="5 7" id="KW-1133">Transmembrane helix</keyword>
<dbReference type="AlphaFoldDB" id="A0AAE9XF42"/>
<accession>A0AAE9XF42</accession>
<keyword evidence="3" id="KW-1003">Cell membrane</keyword>
<feature type="transmembrane region" description="Helical" evidence="7">
    <location>
        <begin position="221"/>
        <end position="247"/>
    </location>
</feature>
<evidence type="ECO:0000256" key="4">
    <source>
        <dbReference type="ARBA" id="ARBA00022692"/>
    </source>
</evidence>
<proteinExistence type="inferred from homology"/>
<dbReference type="Pfam" id="PF00528">
    <property type="entry name" value="BPD_transp_1"/>
    <property type="match status" value="1"/>
</dbReference>
<evidence type="ECO:0000256" key="2">
    <source>
        <dbReference type="ARBA" id="ARBA00022448"/>
    </source>
</evidence>
<evidence type="ECO:0000256" key="6">
    <source>
        <dbReference type="ARBA" id="ARBA00023136"/>
    </source>
</evidence>
<feature type="transmembrane region" description="Helical" evidence="7">
    <location>
        <begin position="182"/>
        <end position="201"/>
    </location>
</feature>
<comment type="subcellular location">
    <subcellularLocation>
        <location evidence="1 7">Cell membrane</location>
        <topology evidence="1 7">Multi-pass membrane protein</topology>
    </subcellularLocation>
</comment>
<evidence type="ECO:0000259" key="8">
    <source>
        <dbReference type="PROSITE" id="PS50928"/>
    </source>
</evidence>
<feature type="transmembrane region" description="Helical" evidence="7">
    <location>
        <begin position="94"/>
        <end position="119"/>
    </location>
</feature>
<evidence type="ECO:0000256" key="3">
    <source>
        <dbReference type="ARBA" id="ARBA00022475"/>
    </source>
</evidence>
<evidence type="ECO:0000313" key="10">
    <source>
        <dbReference type="Proteomes" id="UP001179600"/>
    </source>
</evidence>
<dbReference type="PANTHER" id="PTHR30151:SF20">
    <property type="entry name" value="ABC TRANSPORTER PERMEASE PROTEIN HI_0355-RELATED"/>
    <property type="match status" value="1"/>
</dbReference>
<feature type="domain" description="ABC transmembrane type-1" evidence="8">
    <location>
        <begin position="59"/>
        <end position="240"/>
    </location>
</feature>
<name>A0AAE9XF42_9ENTE</name>
<keyword evidence="6 7" id="KW-0472">Membrane</keyword>
<dbReference type="RefSeq" id="WP_168413686.1">
    <property type="nucleotide sequence ID" value="NZ_CP097072.1"/>
</dbReference>
<dbReference type="CDD" id="cd06261">
    <property type="entry name" value="TM_PBP2"/>
    <property type="match status" value="1"/>
</dbReference>
<dbReference type="InterPro" id="IPR000515">
    <property type="entry name" value="MetI-like"/>
</dbReference>
<dbReference type="PANTHER" id="PTHR30151">
    <property type="entry name" value="ALKANE SULFONATE ABC TRANSPORTER-RELATED, MEMBRANE SUBUNIT"/>
    <property type="match status" value="1"/>
</dbReference>
<dbReference type="Gene3D" id="1.10.3720.10">
    <property type="entry name" value="MetI-like"/>
    <property type="match status" value="1"/>
</dbReference>
<dbReference type="EMBL" id="CP116507">
    <property type="protein sequence ID" value="WCG22591.1"/>
    <property type="molecule type" value="Genomic_DNA"/>
</dbReference>
<feature type="transmembrane region" description="Helical" evidence="7">
    <location>
        <begin position="67"/>
        <end position="87"/>
    </location>
</feature>
<dbReference type="GO" id="GO:0005886">
    <property type="term" value="C:plasma membrane"/>
    <property type="evidence" value="ECO:0007669"/>
    <property type="project" value="UniProtKB-SubCell"/>
</dbReference>
<evidence type="ECO:0000256" key="5">
    <source>
        <dbReference type="ARBA" id="ARBA00022989"/>
    </source>
</evidence>
<sequence length="255" mass="28859">MRNFKGTRYLPFAVFFLGLLGLIEWLVRQKVIPHFIIPAPSGVFHALRDNSVSLLGQHLPMTLFETLLGFSLALLIGVGLALLMYLFPFFETLFYPFILISQTIPIIALSPIFILWFGYTIWSKVGMGFLLAFFPIVIGLYDGLKETDSEAVELFLTMGASRWTILKELQWPSAMPNFFSGLKLSVIYAMVGATIGEWLGASQGLGYYTRRMSGNLQAEGVFAAIVLLSISGMIFFGMITLIETYYFRWRKERKK</sequence>
<keyword evidence="2 7" id="KW-0813">Transport</keyword>
<dbReference type="InterPro" id="IPR035906">
    <property type="entry name" value="MetI-like_sf"/>
</dbReference>
<dbReference type="SUPFAM" id="SSF161098">
    <property type="entry name" value="MetI-like"/>
    <property type="match status" value="1"/>
</dbReference>
<keyword evidence="4 7" id="KW-0812">Transmembrane</keyword>
<evidence type="ECO:0000256" key="1">
    <source>
        <dbReference type="ARBA" id="ARBA00004651"/>
    </source>
</evidence>
<reference evidence="9" key="1">
    <citation type="submission" date="2023-01" db="EMBL/GenBank/DDBJ databases">
        <title>Oxazolidinone resistance genes in florfenicol resistant enterococci from beef cattle and veal calves at slaughter.</title>
        <authorList>
            <person name="Biggel M."/>
        </authorList>
    </citation>
    <scope>NUCLEOTIDE SEQUENCE</scope>
    <source>
        <strain evidence="9">K204-1</strain>
    </source>
</reference>
<dbReference type="PROSITE" id="PS50928">
    <property type="entry name" value="ABC_TM1"/>
    <property type="match status" value="1"/>
</dbReference>